<accession>A0A1B7WN55</accession>
<reference evidence="1 2" key="1">
    <citation type="submission" date="2015-09" db="EMBL/GenBank/DDBJ databases">
        <title>Aphanizomenon flos-aquae WA102.</title>
        <authorList>
            <person name="Driscoll C."/>
        </authorList>
    </citation>
    <scope>NUCLEOTIDE SEQUENCE [LARGE SCALE GENOMIC DNA]</scope>
    <source>
        <strain evidence="1">WA102</strain>
    </source>
</reference>
<proteinExistence type="predicted"/>
<comment type="caution">
    <text evidence="1">The sequence shown here is derived from an EMBL/GenBank/DDBJ whole genome shotgun (WGS) entry which is preliminary data.</text>
</comment>
<gene>
    <name evidence="1" type="ORF">AN484_24230</name>
</gene>
<evidence type="ECO:0000313" key="1">
    <source>
        <dbReference type="EMBL" id="OBQ38478.1"/>
    </source>
</evidence>
<protein>
    <submittedName>
        <fullName evidence="1">Uncharacterized protein</fullName>
    </submittedName>
</protein>
<dbReference type="EMBL" id="LJOW01000226">
    <property type="protein sequence ID" value="OBQ38478.1"/>
    <property type="molecule type" value="Genomic_DNA"/>
</dbReference>
<organism evidence="1 2">
    <name type="scientific">Aphanizomenon flos-aquae WA102</name>
    <dbReference type="NCBI Taxonomy" id="1710896"/>
    <lineage>
        <taxon>Bacteria</taxon>
        <taxon>Bacillati</taxon>
        <taxon>Cyanobacteriota</taxon>
        <taxon>Cyanophyceae</taxon>
        <taxon>Nostocales</taxon>
        <taxon>Aphanizomenonaceae</taxon>
        <taxon>Aphanizomenon</taxon>
    </lineage>
</organism>
<dbReference type="AlphaFoldDB" id="A0A1B7WN55"/>
<evidence type="ECO:0000313" key="2">
    <source>
        <dbReference type="Proteomes" id="UP000092093"/>
    </source>
</evidence>
<dbReference type="Proteomes" id="UP000092093">
    <property type="component" value="Unassembled WGS sequence"/>
</dbReference>
<sequence>MPTITDRDLEIQRIAAAYGYFETDPGKLVISDLEKAFGIHAQAFLPDSKGDFCPIRAAIRDGQRSVLLHMKAIATKHNNGETTKKPDPKRD</sequence>
<name>A0A1B7WN55_APHFL</name>